<keyword evidence="6" id="KW-1185">Reference proteome</keyword>
<sequence length="142" mass="14486">MEGQPRSGGASWGPPAEATRPGGRRPTTTTQNQQQQQQQVKVKHIVTREVSTDQANFKDVVQWLTGKDSAAARAAVVAAGADGTSSSWSAGGGAVAARGATSTATGVASGSVVVFEDNVAGAGAGATTVFPADEEADMKRWW</sequence>
<evidence type="ECO:0000313" key="6">
    <source>
        <dbReference type="Proteomes" id="UP000007305"/>
    </source>
</evidence>
<dbReference type="EnsemblPlants" id="Zm00001eb376540_T001">
    <property type="protein sequence ID" value="Zm00001eb376540_P001"/>
    <property type="gene ID" value="Zm00001eb376540"/>
</dbReference>
<protein>
    <recommendedName>
        <fullName evidence="2">VQ domain-containing protein</fullName>
    </recommendedName>
</protein>
<dbReference type="OMA" id="EDTRRWW"/>
<dbReference type="Proteomes" id="UP000007305">
    <property type="component" value="Chromosome 9"/>
</dbReference>
<dbReference type="EMBL" id="CM000785">
    <property type="protein sequence ID" value="AQL01997.1"/>
    <property type="molecule type" value="Genomic_DNA"/>
</dbReference>
<evidence type="ECO:0000313" key="4">
    <source>
        <dbReference type="EMBL" id="AQL01998.1"/>
    </source>
</evidence>
<dbReference type="eggNOG" id="ENOG502R7E3">
    <property type="taxonomic scope" value="Eukaryota"/>
</dbReference>
<feature type="region of interest" description="Disordered" evidence="1">
    <location>
        <begin position="1"/>
        <end position="43"/>
    </location>
</feature>
<reference evidence="3" key="2">
    <citation type="submission" date="2015-12" db="EMBL/GenBank/DDBJ databases">
        <title>Update maize B73 reference genome by single molecule sequencing technologies.</title>
        <authorList>
            <consortium name="Maize Genome Sequencing Project"/>
            <person name="Ware D."/>
        </authorList>
    </citation>
    <scope>NUCLEOTIDE SEQUENCE</scope>
    <source>
        <tissue evidence="3">Seedling</tissue>
    </source>
</reference>
<dbReference type="PANTHER" id="PTHR34777">
    <property type="entry name" value="VQ MOTIF-CONTAINING PROTEIN 10"/>
    <property type="match status" value="1"/>
</dbReference>
<dbReference type="EMBL" id="CM000785">
    <property type="protein sequence ID" value="AQL01998.1"/>
    <property type="molecule type" value="Genomic_DNA"/>
</dbReference>
<dbReference type="Gramene" id="Zm00001eb376560_T001">
    <property type="protein sequence ID" value="Zm00001eb376560_P001"/>
    <property type="gene ID" value="Zm00001eb376560"/>
</dbReference>
<evidence type="ECO:0000313" key="5">
    <source>
        <dbReference type="EnsemblPlants" id="Zm00001eb376540_P001"/>
    </source>
</evidence>
<dbReference type="InterPro" id="IPR008889">
    <property type="entry name" value="VQ"/>
</dbReference>
<dbReference type="EnsemblPlants" id="Zm00001eb376560_T001">
    <property type="protein sequence ID" value="Zm00001eb376560_P001"/>
    <property type="gene ID" value="Zm00001eb376560"/>
</dbReference>
<gene>
    <name evidence="3" type="ORF">ZEAMMB73_Zm00001d045299</name>
    <name evidence="4" type="ORF">ZEAMMB73_Zm00001d045300</name>
</gene>
<evidence type="ECO:0000313" key="3">
    <source>
        <dbReference type="EMBL" id="AQL01997.1"/>
    </source>
</evidence>
<accession>K7V6S4</accession>
<evidence type="ECO:0000256" key="1">
    <source>
        <dbReference type="SAM" id="MobiDB-lite"/>
    </source>
</evidence>
<reference evidence="6" key="1">
    <citation type="journal article" date="2009" name="Science">
        <title>The B73 maize genome: complexity, diversity, and dynamics.</title>
        <authorList>
            <person name="Schnable P.S."/>
            <person name="Ware D."/>
            <person name="Fulton R.S."/>
            <person name="Stein J.C."/>
            <person name="Wei F."/>
            <person name="Pasternak S."/>
            <person name="Liang C."/>
            <person name="Zhang J."/>
            <person name="Fulton L."/>
            <person name="Graves T.A."/>
            <person name="Minx P."/>
            <person name="Reily A.D."/>
            <person name="Courtney L."/>
            <person name="Kruchowski S.S."/>
            <person name="Tomlinson C."/>
            <person name="Strong C."/>
            <person name="Delehaunty K."/>
            <person name="Fronick C."/>
            <person name="Courtney B."/>
            <person name="Rock S.M."/>
            <person name="Belter E."/>
            <person name="Du F."/>
            <person name="Kim K."/>
            <person name="Abbott R.M."/>
            <person name="Cotton M."/>
            <person name="Levy A."/>
            <person name="Marchetto P."/>
            <person name="Ochoa K."/>
            <person name="Jackson S.M."/>
            <person name="Gillam B."/>
            <person name="Chen W."/>
            <person name="Yan L."/>
            <person name="Higginbotham J."/>
            <person name="Cardenas M."/>
            <person name="Waligorski J."/>
            <person name="Applebaum E."/>
            <person name="Phelps L."/>
            <person name="Falcone J."/>
            <person name="Kanchi K."/>
            <person name="Thane T."/>
            <person name="Scimone A."/>
            <person name="Thane N."/>
            <person name="Henke J."/>
            <person name="Wang T."/>
            <person name="Ruppert J."/>
            <person name="Shah N."/>
            <person name="Rotter K."/>
            <person name="Hodges J."/>
            <person name="Ingenthron E."/>
            <person name="Cordes M."/>
            <person name="Kohlberg S."/>
            <person name="Sgro J."/>
            <person name="Delgado B."/>
            <person name="Mead K."/>
            <person name="Chinwalla A."/>
            <person name="Leonard S."/>
            <person name="Crouse K."/>
            <person name="Collura K."/>
            <person name="Kudrna D."/>
            <person name="Currie J."/>
            <person name="He R."/>
            <person name="Angelova A."/>
            <person name="Rajasekar S."/>
            <person name="Mueller T."/>
            <person name="Lomeli R."/>
            <person name="Scara G."/>
            <person name="Ko A."/>
            <person name="Delaney K."/>
            <person name="Wissotski M."/>
            <person name="Lopez G."/>
            <person name="Campos D."/>
            <person name="Braidotti M."/>
            <person name="Ashley E."/>
            <person name="Golser W."/>
            <person name="Kim H."/>
            <person name="Lee S."/>
            <person name="Lin J."/>
            <person name="Dujmic Z."/>
            <person name="Kim W."/>
            <person name="Talag J."/>
            <person name="Zuccolo A."/>
            <person name="Fan C."/>
            <person name="Sebastian A."/>
            <person name="Kramer M."/>
            <person name="Spiegel L."/>
            <person name="Nascimento L."/>
            <person name="Zutavern T."/>
            <person name="Miller B."/>
            <person name="Ambroise C."/>
            <person name="Muller S."/>
            <person name="Spooner W."/>
            <person name="Narechania A."/>
            <person name="Ren L."/>
            <person name="Wei S."/>
            <person name="Kumari S."/>
            <person name="Faga B."/>
            <person name="Levy M.J."/>
            <person name="McMahan L."/>
            <person name="Van Buren P."/>
            <person name="Vaughn M.W."/>
            <person name="Ying K."/>
            <person name="Yeh C.-T."/>
            <person name="Emrich S.J."/>
            <person name="Jia Y."/>
            <person name="Kalyanaraman A."/>
            <person name="Hsia A.-P."/>
            <person name="Barbazuk W.B."/>
            <person name="Baucom R.S."/>
            <person name="Brutnell T.P."/>
            <person name="Carpita N.C."/>
            <person name="Chaparro C."/>
            <person name="Chia J.-M."/>
            <person name="Deragon J.-M."/>
            <person name="Estill J.C."/>
            <person name="Fu Y."/>
            <person name="Jeddeloh J.A."/>
            <person name="Han Y."/>
            <person name="Lee H."/>
            <person name="Li P."/>
            <person name="Lisch D.R."/>
            <person name="Liu S."/>
            <person name="Liu Z."/>
            <person name="Nagel D.H."/>
            <person name="McCann M.C."/>
            <person name="SanMiguel P."/>
            <person name="Myers A.M."/>
            <person name="Nettleton D."/>
            <person name="Nguyen J."/>
            <person name="Penning B.W."/>
            <person name="Ponnala L."/>
            <person name="Schneider K.L."/>
            <person name="Schwartz D.C."/>
            <person name="Sharma A."/>
            <person name="Soderlund C."/>
            <person name="Springer N.M."/>
            <person name="Sun Q."/>
            <person name="Wang H."/>
            <person name="Waterman M."/>
            <person name="Westerman R."/>
            <person name="Wolfgruber T.K."/>
            <person name="Yang L."/>
            <person name="Yu Y."/>
            <person name="Zhang L."/>
            <person name="Zhou S."/>
            <person name="Zhu Q."/>
            <person name="Bennetzen J.L."/>
            <person name="Dawe R.K."/>
            <person name="Jiang J."/>
            <person name="Jiang N."/>
            <person name="Presting G.G."/>
            <person name="Wessler S.R."/>
            <person name="Aluru S."/>
            <person name="Martienssen R.A."/>
            <person name="Clifton S.W."/>
            <person name="McCombie W.R."/>
            <person name="Wing R.A."/>
            <person name="Wilson R.K."/>
        </authorList>
    </citation>
    <scope>NUCLEOTIDE SEQUENCE [LARGE SCALE GENOMIC DNA]</scope>
    <source>
        <strain evidence="6">cv. B73</strain>
    </source>
</reference>
<evidence type="ECO:0000259" key="2">
    <source>
        <dbReference type="Pfam" id="PF05678"/>
    </source>
</evidence>
<proteinExistence type="predicted"/>
<dbReference type="Gramene" id="Zm00001eb376540_T001">
    <property type="protein sequence ID" value="Zm00001eb376540_P001"/>
    <property type="gene ID" value="Zm00001eb376540"/>
</dbReference>
<reference evidence="5" key="4">
    <citation type="submission" date="2021-05" db="UniProtKB">
        <authorList>
            <consortium name="EnsemblPlants"/>
        </authorList>
    </citation>
    <scope>IDENTIFICATION</scope>
    <source>
        <strain evidence="5">cv. B73</strain>
    </source>
</reference>
<dbReference type="PaxDb" id="4577-GRMZM5G800535_P01"/>
<name>K7V6S4_MAIZE</name>
<dbReference type="HOGENOM" id="CLU_1818680_0_0_1"/>
<dbReference type="InterPro" id="IPR039608">
    <property type="entry name" value="VQ_1/10"/>
</dbReference>
<dbReference type="Pfam" id="PF05678">
    <property type="entry name" value="VQ"/>
    <property type="match status" value="1"/>
</dbReference>
<reference evidence="5" key="3">
    <citation type="submission" date="2019-07" db="EMBL/GenBank/DDBJ databases">
        <authorList>
            <person name="Seetharam A."/>
            <person name="Woodhouse M."/>
            <person name="Cannon E."/>
        </authorList>
    </citation>
    <scope>NUCLEOTIDE SEQUENCE [LARGE SCALE GENOMIC DNA]</scope>
    <source>
        <strain evidence="5">cv. B73</strain>
    </source>
</reference>
<dbReference type="PANTHER" id="PTHR34777:SF14">
    <property type="entry name" value="VQ DOMAIN-CONTAINING PROTEIN"/>
    <property type="match status" value="1"/>
</dbReference>
<organism evidence="3">
    <name type="scientific">Zea mays</name>
    <name type="common">Maize</name>
    <dbReference type="NCBI Taxonomy" id="4577"/>
    <lineage>
        <taxon>Eukaryota</taxon>
        <taxon>Viridiplantae</taxon>
        <taxon>Streptophyta</taxon>
        <taxon>Embryophyta</taxon>
        <taxon>Tracheophyta</taxon>
        <taxon>Spermatophyta</taxon>
        <taxon>Magnoliopsida</taxon>
        <taxon>Liliopsida</taxon>
        <taxon>Poales</taxon>
        <taxon>Poaceae</taxon>
        <taxon>PACMAD clade</taxon>
        <taxon>Panicoideae</taxon>
        <taxon>Andropogonodae</taxon>
        <taxon>Andropogoneae</taxon>
        <taxon>Tripsacinae</taxon>
        <taxon>Zea</taxon>
    </lineage>
</organism>
<dbReference type="FunCoup" id="K7V6S4">
    <property type="interactions" value="473"/>
</dbReference>
<feature type="domain" description="VQ" evidence="2">
    <location>
        <begin position="50"/>
        <end position="70"/>
    </location>
</feature>
<dbReference type="AlphaFoldDB" id="K7V6S4"/>
<feature type="compositionally biased region" description="Low complexity" evidence="1">
    <location>
        <begin position="27"/>
        <end position="39"/>
    </location>
</feature>